<evidence type="ECO:0000256" key="10">
    <source>
        <dbReference type="SAM" id="Coils"/>
    </source>
</evidence>
<protein>
    <submittedName>
        <fullName evidence="12">ATPase component BioM of energizing module of biotin ECF transporter</fullName>
    </submittedName>
</protein>
<keyword evidence="8" id="KW-0472">Membrane</keyword>
<proteinExistence type="inferred from homology"/>
<evidence type="ECO:0000313" key="13">
    <source>
        <dbReference type="Proteomes" id="UP000033058"/>
    </source>
</evidence>
<dbReference type="SMART" id="SM00382">
    <property type="entry name" value="AAA"/>
    <property type="match status" value="1"/>
</dbReference>
<dbReference type="InterPro" id="IPR015856">
    <property type="entry name" value="ABC_transpr_CbiO/EcfA_su"/>
</dbReference>
<dbReference type="FunFam" id="3.40.50.300:FF:003227">
    <property type="entry name" value="ATPase component BioM of energizing module of biotin ECF transporter"/>
    <property type="match status" value="1"/>
</dbReference>
<feature type="domain" description="ABC transporter" evidence="11">
    <location>
        <begin position="5"/>
        <end position="238"/>
    </location>
</feature>
<accession>A0A0E3PV34</accession>
<keyword evidence="7" id="KW-1278">Translocase</keyword>
<evidence type="ECO:0000256" key="3">
    <source>
        <dbReference type="ARBA" id="ARBA00022448"/>
    </source>
</evidence>
<dbReference type="Proteomes" id="UP000033058">
    <property type="component" value="Chromosome"/>
</dbReference>
<organism evidence="12 13">
    <name type="scientific">Methanosarcina mazei WWM610</name>
    <dbReference type="NCBI Taxonomy" id="1434117"/>
    <lineage>
        <taxon>Archaea</taxon>
        <taxon>Methanobacteriati</taxon>
        <taxon>Methanobacteriota</taxon>
        <taxon>Stenosarchaea group</taxon>
        <taxon>Methanomicrobia</taxon>
        <taxon>Methanosarcinales</taxon>
        <taxon>Methanosarcinaceae</taxon>
        <taxon>Methanosarcina</taxon>
    </lineage>
</organism>
<dbReference type="GO" id="GO:0043190">
    <property type="term" value="C:ATP-binding cassette (ABC) transporter complex"/>
    <property type="evidence" value="ECO:0007669"/>
    <property type="project" value="TreeGrafter"/>
</dbReference>
<dbReference type="PANTHER" id="PTHR43553:SF24">
    <property type="entry name" value="ENERGY-COUPLING FACTOR TRANSPORTER ATP-BINDING PROTEIN ECFA1"/>
    <property type="match status" value="1"/>
</dbReference>
<reference evidence="12 13" key="1">
    <citation type="submission" date="2014-07" db="EMBL/GenBank/DDBJ databases">
        <title>Methanogenic archaea and the global carbon cycle.</title>
        <authorList>
            <person name="Henriksen J.R."/>
            <person name="Luke J."/>
            <person name="Reinhart S."/>
            <person name="Benedict M.N."/>
            <person name="Youngblut N.D."/>
            <person name="Metcalf M.E."/>
            <person name="Whitaker R.J."/>
            <person name="Metcalf W.W."/>
        </authorList>
    </citation>
    <scope>NUCLEOTIDE SEQUENCE [LARGE SCALE GENOMIC DNA]</scope>
    <source>
        <strain evidence="12 13">WWM610</strain>
    </source>
</reference>
<evidence type="ECO:0000256" key="6">
    <source>
        <dbReference type="ARBA" id="ARBA00022840"/>
    </source>
</evidence>
<dbReference type="PATRIC" id="fig|1434117.4.peg.328"/>
<dbReference type="Gene3D" id="3.40.50.300">
    <property type="entry name" value="P-loop containing nucleotide triphosphate hydrolases"/>
    <property type="match status" value="1"/>
</dbReference>
<dbReference type="InterPro" id="IPR050095">
    <property type="entry name" value="ECF_ABC_transporter_ATP-bd"/>
</dbReference>
<keyword evidence="6" id="KW-0067">ATP-binding</keyword>
<dbReference type="GO" id="GO:0005524">
    <property type="term" value="F:ATP binding"/>
    <property type="evidence" value="ECO:0007669"/>
    <property type="project" value="UniProtKB-KW"/>
</dbReference>
<keyword evidence="3" id="KW-0813">Transport</keyword>
<evidence type="ECO:0000259" key="11">
    <source>
        <dbReference type="PROSITE" id="PS50893"/>
    </source>
</evidence>
<dbReference type="PANTHER" id="PTHR43553">
    <property type="entry name" value="HEAVY METAL TRANSPORTER"/>
    <property type="match status" value="1"/>
</dbReference>
<comment type="function">
    <text evidence="9">Probably part of an ABC transporter complex. Responsible for energy coupling to the transport system.</text>
</comment>
<dbReference type="CDD" id="cd03225">
    <property type="entry name" value="ABC_cobalt_CbiO_domain1"/>
    <property type="match status" value="1"/>
</dbReference>
<evidence type="ECO:0000256" key="9">
    <source>
        <dbReference type="ARBA" id="ARBA00025157"/>
    </source>
</evidence>
<dbReference type="HOGENOM" id="CLU_000604_1_22_2"/>
<evidence type="ECO:0000256" key="5">
    <source>
        <dbReference type="ARBA" id="ARBA00022741"/>
    </source>
</evidence>
<dbReference type="GeneID" id="24849869"/>
<evidence type="ECO:0000313" key="12">
    <source>
        <dbReference type="EMBL" id="AKB39260.1"/>
    </source>
</evidence>
<evidence type="ECO:0000256" key="7">
    <source>
        <dbReference type="ARBA" id="ARBA00022967"/>
    </source>
</evidence>
<evidence type="ECO:0000256" key="8">
    <source>
        <dbReference type="ARBA" id="ARBA00023136"/>
    </source>
</evidence>
<evidence type="ECO:0000256" key="1">
    <source>
        <dbReference type="ARBA" id="ARBA00004202"/>
    </source>
</evidence>
<dbReference type="AlphaFoldDB" id="A0A0E3PV34"/>
<dbReference type="EMBL" id="CP009509">
    <property type="protein sequence ID" value="AKB39260.1"/>
    <property type="molecule type" value="Genomic_DNA"/>
</dbReference>
<dbReference type="InterPro" id="IPR003439">
    <property type="entry name" value="ABC_transporter-like_ATP-bd"/>
</dbReference>
<dbReference type="InterPro" id="IPR003593">
    <property type="entry name" value="AAA+_ATPase"/>
</dbReference>
<evidence type="ECO:0000256" key="2">
    <source>
        <dbReference type="ARBA" id="ARBA00005417"/>
    </source>
</evidence>
<dbReference type="InterPro" id="IPR017871">
    <property type="entry name" value="ABC_transporter-like_CS"/>
</dbReference>
<dbReference type="InterPro" id="IPR027417">
    <property type="entry name" value="P-loop_NTPase"/>
</dbReference>
<comment type="similarity">
    <text evidence="2">Belongs to the ABC transporter superfamily.</text>
</comment>
<keyword evidence="10" id="KW-0175">Coiled coil</keyword>
<name>A0A0E3PV34_METMZ</name>
<dbReference type="Pfam" id="PF00005">
    <property type="entry name" value="ABC_tran"/>
    <property type="match status" value="1"/>
</dbReference>
<dbReference type="RefSeq" id="WP_015411521.1">
    <property type="nucleotide sequence ID" value="NZ_CP009509.1"/>
</dbReference>
<evidence type="ECO:0000256" key="4">
    <source>
        <dbReference type="ARBA" id="ARBA00022475"/>
    </source>
</evidence>
<gene>
    <name evidence="12" type="ORF">MSMAW_0269</name>
</gene>
<dbReference type="GO" id="GO:0042626">
    <property type="term" value="F:ATPase-coupled transmembrane transporter activity"/>
    <property type="evidence" value="ECO:0007669"/>
    <property type="project" value="TreeGrafter"/>
</dbReference>
<comment type="subcellular location">
    <subcellularLocation>
        <location evidence="1">Cell membrane</location>
        <topology evidence="1">Peripheral membrane protein</topology>
    </subcellularLocation>
</comment>
<sequence length="287" mass="32057">MPIILENISVFYSRNTPLEIAALKDVNLRIEKGEFVGILGEKGAGKSTLIKLFNGLLRPDSGRITVNGLDPSSKKVKSRVGMVFQQPADQLFCRTVYEEIAFGPLNFGYSRKETEERVFEALEAASLERSMLSRDPLSLSGGEMQRVALAGALALRPDYLVLDEPITGLDPAGKKEILETLKKIKGQGTTIITVTHNLKGFFPLLERIVLIKEGRISFQGSRKEYMETENVPLPPVASMMRELHSRGIQVNPAVFTVEEALEEILRVKLMIEKEKAEKERAEKQTEK</sequence>
<dbReference type="SUPFAM" id="SSF52540">
    <property type="entry name" value="P-loop containing nucleoside triphosphate hydrolases"/>
    <property type="match status" value="1"/>
</dbReference>
<feature type="coiled-coil region" evidence="10">
    <location>
        <begin position="257"/>
        <end position="286"/>
    </location>
</feature>
<keyword evidence="5" id="KW-0547">Nucleotide-binding</keyword>
<dbReference type="PROSITE" id="PS00211">
    <property type="entry name" value="ABC_TRANSPORTER_1"/>
    <property type="match status" value="1"/>
</dbReference>
<dbReference type="PROSITE" id="PS50893">
    <property type="entry name" value="ABC_TRANSPORTER_2"/>
    <property type="match status" value="1"/>
</dbReference>
<dbReference type="GO" id="GO:0016887">
    <property type="term" value="F:ATP hydrolysis activity"/>
    <property type="evidence" value="ECO:0007669"/>
    <property type="project" value="InterPro"/>
</dbReference>
<keyword evidence="4" id="KW-1003">Cell membrane</keyword>